<dbReference type="InterPro" id="IPR047021">
    <property type="entry name" value="REXO1/3/4-like"/>
</dbReference>
<dbReference type="GO" id="GO:0003676">
    <property type="term" value="F:nucleic acid binding"/>
    <property type="evidence" value="ECO:0007669"/>
    <property type="project" value="InterPro"/>
</dbReference>
<evidence type="ECO:0000313" key="10">
    <source>
        <dbReference type="Proteomes" id="UP000694680"/>
    </source>
</evidence>
<evidence type="ECO:0000256" key="3">
    <source>
        <dbReference type="ARBA" id="ARBA00022722"/>
    </source>
</evidence>
<evidence type="ECO:0000259" key="8">
    <source>
        <dbReference type="SMART" id="SM00479"/>
    </source>
</evidence>
<feature type="domain" description="Exonuclease" evidence="8">
    <location>
        <begin position="726"/>
        <end position="885"/>
    </location>
</feature>
<evidence type="ECO:0000256" key="6">
    <source>
        <dbReference type="ARBA" id="ARBA00023242"/>
    </source>
</evidence>
<evidence type="ECO:0000256" key="2">
    <source>
        <dbReference type="ARBA" id="ARBA00006357"/>
    </source>
</evidence>
<protein>
    <submittedName>
        <fullName evidence="9">RNA exonuclease 1 homolog</fullName>
    </submittedName>
</protein>
<dbReference type="InterPro" id="IPR034922">
    <property type="entry name" value="REX1-like_exo"/>
</dbReference>
<evidence type="ECO:0000256" key="5">
    <source>
        <dbReference type="ARBA" id="ARBA00022839"/>
    </source>
</evidence>
<keyword evidence="6" id="KW-0539">Nucleus</keyword>
<comment type="similarity">
    <text evidence="2">Belongs to the REXO1/REXO3 family.</text>
</comment>
<proteinExistence type="inferred from homology"/>
<dbReference type="PANTHER" id="PTHR12801">
    <property type="entry name" value="RNA EXONUCLEASE REXO1 / RECO3 FAMILY MEMBER-RELATED"/>
    <property type="match status" value="1"/>
</dbReference>
<dbReference type="Proteomes" id="UP000694680">
    <property type="component" value="Chromosome 9"/>
</dbReference>
<dbReference type="InterPro" id="IPR013520">
    <property type="entry name" value="Ribonucl_H"/>
</dbReference>
<feature type="region of interest" description="Disordered" evidence="7">
    <location>
        <begin position="350"/>
        <end position="389"/>
    </location>
</feature>
<gene>
    <name evidence="9" type="primary">zgc:152968</name>
</gene>
<dbReference type="CDD" id="cd06145">
    <property type="entry name" value="REX1_like"/>
    <property type="match status" value="1"/>
</dbReference>
<evidence type="ECO:0000256" key="1">
    <source>
        <dbReference type="ARBA" id="ARBA00004123"/>
    </source>
</evidence>
<dbReference type="GO" id="GO:0005634">
    <property type="term" value="C:nucleus"/>
    <property type="evidence" value="ECO:0007669"/>
    <property type="project" value="UniProtKB-SubCell"/>
</dbReference>
<reference evidence="9" key="3">
    <citation type="submission" date="2025-09" db="UniProtKB">
        <authorList>
            <consortium name="Ensembl"/>
        </authorList>
    </citation>
    <scope>IDENTIFICATION</scope>
</reference>
<evidence type="ECO:0000256" key="7">
    <source>
        <dbReference type="SAM" id="MobiDB-lite"/>
    </source>
</evidence>
<feature type="compositionally biased region" description="Polar residues" evidence="7">
    <location>
        <begin position="366"/>
        <end position="389"/>
    </location>
</feature>
<comment type="subcellular location">
    <subcellularLocation>
        <location evidence="1">Nucleus</location>
    </subcellularLocation>
</comment>
<keyword evidence="4" id="KW-0378">Hydrolase</keyword>
<keyword evidence="10" id="KW-1185">Reference proteome</keyword>
<dbReference type="Ensembl" id="ENSGWIT00000051844.1">
    <property type="protein sequence ID" value="ENSGWIP00000047930.1"/>
    <property type="gene ID" value="ENSGWIG00000023551.1"/>
</dbReference>
<dbReference type="InterPro" id="IPR031736">
    <property type="entry name" value="REXO1-like_dom"/>
</dbReference>
<keyword evidence="5" id="KW-0269">Exonuclease</keyword>
<accession>A0A8C5HMR8</accession>
<dbReference type="Pfam" id="PF00929">
    <property type="entry name" value="RNase_T"/>
    <property type="match status" value="1"/>
</dbReference>
<dbReference type="Gene3D" id="3.30.420.10">
    <property type="entry name" value="Ribonuclease H-like superfamily/Ribonuclease H"/>
    <property type="match status" value="1"/>
</dbReference>
<organism evidence="9 10">
    <name type="scientific">Gouania willdenowi</name>
    <name type="common">Blunt-snouted clingfish</name>
    <name type="synonym">Lepadogaster willdenowi</name>
    <dbReference type="NCBI Taxonomy" id="441366"/>
    <lineage>
        <taxon>Eukaryota</taxon>
        <taxon>Metazoa</taxon>
        <taxon>Chordata</taxon>
        <taxon>Craniata</taxon>
        <taxon>Vertebrata</taxon>
        <taxon>Euteleostomi</taxon>
        <taxon>Actinopterygii</taxon>
        <taxon>Neopterygii</taxon>
        <taxon>Teleostei</taxon>
        <taxon>Neoteleostei</taxon>
        <taxon>Acanthomorphata</taxon>
        <taxon>Ovalentaria</taxon>
        <taxon>Blenniimorphae</taxon>
        <taxon>Blenniiformes</taxon>
        <taxon>Gobiesocoidei</taxon>
        <taxon>Gobiesocidae</taxon>
        <taxon>Gobiesocinae</taxon>
        <taxon>Gouania</taxon>
    </lineage>
</organism>
<feature type="region of interest" description="Disordered" evidence="7">
    <location>
        <begin position="153"/>
        <end position="173"/>
    </location>
</feature>
<dbReference type="InterPro" id="IPR036397">
    <property type="entry name" value="RNaseH_sf"/>
</dbReference>
<dbReference type="InterPro" id="IPR012337">
    <property type="entry name" value="RNaseH-like_sf"/>
</dbReference>
<name>A0A8C5HMR8_GOUWI</name>
<dbReference type="GO" id="GO:0010629">
    <property type="term" value="P:negative regulation of gene expression"/>
    <property type="evidence" value="ECO:0007669"/>
    <property type="project" value="UniProtKB-ARBA"/>
</dbReference>
<evidence type="ECO:0000313" key="9">
    <source>
        <dbReference type="Ensembl" id="ENSGWIP00000047930.1"/>
    </source>
</evidence>
<dbReference type="SUPFAM" id="SSF53098">
    <property type="entry name" value="Ribonuclease H-like"/>
    <property type="match status" value="1"/>
</dbReference>
<evidence type="ECO:0000256" key="4">
    <source>
        <dbReference type="ARBA" id="ARBA00022801"/>
    </source>
</evidence>
<dbReference type="Pfam" id="PF15870">
    <property type="entry name" value="EloA-BP1"/>
    <property type="match status" value="1"/>
</dbReference>
<dbReference type="PANTHER" id="PTHR12801:SF152">
    <property type="entry name" value="EXONUCLEASE DOMAIN-CONTAINING PROTEIN"/>
    <property type="match status" value="1"/>
</dbReference>
<reference evidence="9" key="1">
    <citation type="submission" date="2020-06" db="EMBL/GenBank/DDBJ databases">
        <authorList>
            <consortium name="Wellcome Sanger Institute Data Sharing"/>
        </authorList>
    </citation>
    <scope>NUCLEOTIDE SEQUENCE [LARGE SCALE GENOMIC DNA]</scope>
</reference>
<reference evidence="9" key="2">
    <citation type="submission" date="2025-08" db="UniProtKB">
        <authorList>
            <consortium name="Ensembl"/>
        </authorList>
    </citation>
    <scope>IDENTIFICATION</scope>
</reference>
<sequence>MSMNAIYGLNDRILLLAENRIVMSFWIIDVTVGPASPIKDGRRDWFPPRLGSPIRKEECLHELERINKEIETVTHLVEQERRRLSSYQNILATSRTYASHESGAAGQSVLSAHYSDPSSAARKDLTIKYVVDNTKPRTDLEYDPMSNYSSDLCSNHSSGKVQRTKSNEGLKEATPICDPKNTFQTNIQDSCSTSPDPFDESYKECELVIDVPPSPPKATFQAQKSHVSVGCKSSGKVNVVPTLSQVHFANATVSKDNQQSTSNGQKCETKIANRGVITQLESLATLQNKGKTSTLKSTEQVKKLDEHPTVESNIKYVPNNPQCEPPKKSLISPKANLQCSYSTEAEEKSSFVKRSAKAVMSKESSKGSGPTQNTDSITHSEQSSAICHTTTQKPSLKAVITCLSKRVEISSKNSEQLSIKTPTKEVIIISSDEEEGLKYSDMDLSDSDPMEECYRIFMEANEEESGKNDSDINVSVGLLYLSTSVKRKRKHQNEDIKDKVPHGVRQRYVNLFTEEFLKTTANVNEAFEKALAEEKMVYNRSMNKVKYQSVAVNVIKRLRSQSAFAAKSECNKLPATVLVSELVTQFPVYSADDMALYECLKDYILTDEKLIESNYPIQHPEKQGCAILLNNKKVTMDPLKRICCRCGATYSVTQTGKHVRKEECTNHYGKGLAKRVPGGMETRYSCCEGIMGTPGCQVSELHVHDFISLEGFVTSPSGVFDTNCAGIFSLDCEMCYTIHGVELSRVTVVNSYLQVVYDTFVKPENTVIDFNTRFSGISEEEMKGNYPSLKEVQNTLLSFISADTILIGHGLETDLCLLKLLHGKVVDTKVVFPHRLGPPHTLSLKKITADYLRKIIQENVCGHDTEEDASACMELMLWKVKEDGKMKK</sequence>
<dbReference type="AlphaFoldDB" id="A0A8C5HMR8"/>
<keyword evidence="3" id="KW-0540">Nuclease</keyword>
<dbReference type="FunFam" id="3.30.420.10:FF:000031">
    <property type="entry name" value="RNA exonuclease 1"/>
    <property type="match status" value="1"/>
</dbReference>
<dbReference type="GO" id="GO:0004527">
    <property type="term" value="F:exonuclease activity"/>
    <property type="evidence" value="ECO:0007669"/>
    <property type="project" value="UniProtKB-KW"/>
</dbReference>
<dbReference type="SMART" id="SM00479">
    <property type="entry name" value="EXOIII"/>
    <property type="match status" value="1"/>
</dbReference>